<dbReference type="InterPro" id="IPR015943">
    <property type="entry name" value="WD40/YVTN_repeat-like_dom_sf"/>
</dbReference>
<evidence type="ECO:0000256" key="1">
    <source>
        <dbReference type="SAM" id="SignalP"/>
    </source>
</evidence>
<comment type="caution">
    <text evidence="2">The sequence shown here is derived from an EMBL/GenBank/DDBJ whole genome shotgun (WGS) entry which is preliminary data.</text>
</comment>
<feature type="chain" id="PRO_5046788867" description="Secreted protein" evidence="1">
    <location>
        <begin position="19"/>
        <end position="174"/>
    </location>
</feature>
<protein>
    <recommendedName>
        <fullName evidence="4">Secreted protein</fullName>
    </recommendedName>
</protein>
<organism evidence="2 3">
    <name type="scientific">Ameca splendens</name>
    <dbReference type="NCBI Taxonomy" id="208324"/>
    <lineage>
        <taxon>Eukaryota</taxon>
        <taxon>Metazoa</taxon>
        <taxon>Chordata</taxon>
        <taxon>Craniata</taxon>
        <taxon>Vertebrata</taxon>
        <taxon>Euteleostomi</taxon>
        <taxon>Actinopterygii</taxon>
        <taxon>Neopterygii</taxon>
        <taxon>Teleostei</taxon>
        <taxon>Neoteleostei</taxon>
        <taxon>Acanthomorphata</taxon>
        <taxon>Ovalentaria</taxon>
        <taxon>Atherinomorphae</taxon>
        <taxon>Cyprinodontiformes</taxon>
        <taxon>Goodeidae</taxon>
        <taxon>Ameca</taxon>
    </lineage>
</organism>
<accession>A0ABV0YFN0</accession>
<evidence type="ECO:0000313" key="2">
    <source>
        <dbReference type="EMBL" id="MEQ2292321.1"/>
    </source>
</evidence>
<sequence length="174" mass="19615">MRSEALVLYFTLLQIAGAGFPEDSEPISISHGNYTKQYPAFVGHKPGRNNTQRHKLDIQLIVIMNRTLYIAASFDENSERKTHLHRLHLPMTRLSICWHSNQHPVRLILHPITFRRLAFKGPSAVFILACQLSSSLLHPTSTIFLPFSSRLPRSLAANPPPVSDQGEDISKSKP</sequence>
<feature type="signal peptide" evidence="1">
    <location>
        <begin position="1"/>
        <end position="18"/>
    </location>
</feature>
<proteinExistence type="predicted"/>
<dbReference type="Proteomes" id="UP001469553">
    <property type="component" value="Unassembled WGS sequence"/>
</dbReference>
<evidence type="ECO:0008006" key="4">
    <source>
        <dbReference type="Google" id="ProtNLM"/>
    </source>
</evidence>
<keyword evidence="3" id="KW-1185">Reference proteome</keyword>
<gene>
    <name evidence="2" type="ORF">AMECASPLE_021989</name>
</gene>
<reference evidence="2 3" key="1">
    <citation type="submission" date="2021-06" db="EMBL/GenBank/DDBJ databases">
        <authorList>
            <person name="Palmer J.M."/>
        </authorList>
    </citation>
    <scope>NUCLEOTIDE SEQUENCE [LARGE SCALE GENOMIC DNA]</scope>
    <source>
        <strain evidence="2 3">AS_MEX2019</strain>
        <tissue evidence="2">Muscle</tissue>
    </source>
</reference>
<keyword evidence="1" id="KW-0732">Signal</keyword>
<name>A0ABV0YFN0_9TELE</name>
<dbReference type="Gene3D" id="2.130.10.10">
    <property type="entry name" value="YVTN repeat-like/Quinoprotein amine dehydrogenase"/>
    <property type="match status" value="1"/>
</dbReference>
<dbReference type="EMBL" id="JAHRIP010030145">
    <property type="protein sequence ID" value="MEQ2292321.1"/>
    <property type="molecule type" value="Genomic_DNA"/>
</dbReference>
<evidence type="ECO:0000313" key="3">
    <source>
        <dbReference type="Proteomes" id="UP001469553"/>
    </source>
</evidence>